<dbReference type="PANTHER" id="PTHR11361:SF152">
    <property type="entry name" value="DNA MISMATCH REPAIR PROTEIN"/>
    <property type="match status" value="1"/>
</dbReference>
<evidence type="ECO:0000256" key="4">
    <source>
        <dbReference type="SAM" id="Phobius"/>
    </source>
</evidence>
<dbReference type="InterPro" id="IPR045076">
    <property type="entry name" value="MutS"/>
</dbReference>
<dbReference type="Pfam" id="PF00488">
    <property type="entry name" value="MutS_V"/>
    <property type="match status" value="1"/>
</dbReference>
<dbReference type="InterPro" id="IPR000432">
    <property type="entry name" value="DNA_mismatch_repair_MutS_C"/>
</dbReference>
<name>A0A1J0GL70_9CLOT</name>
<dbReference type="GO" id="GO:0005524">
    <property type="term" value="F:ATP binding"/>
    <property type="evidence" value="ECO:0007669"/>
    <property type="project" value="UniProtKB-KW"/>
</dbReference>
<dbReference type="SUPFAM" id="SSF52540">
    <property type="entry name" value="P-loop containing nucleoside triphosphate hydrolases"/>
    <property type="match status" value="1"/>
</dbReference>
<dbReference type="PANTHER" id="PTHR11361">
    <property type="entry name" value="DNA MISMATCH REPAIR PROTEIN MUTS FAMILY MEMBER"/>
    <property type="match status" value="1"/>
</dbReference>
<gene>
    <name evidence="6" type="ORF">A7L45_19525</name>
</gene>
<evidence type="ECO:0000259" key="5">
    <source>
        <dbReference type="SMART" id="SM00534"/>
    </source>
</evidence>
<dbReference type="GO" id="GO:0006298">
    <property type="term" value="P:mismatch repair"/>
    <property type="evidence" value="ECO:0007669"/>
    <property type="project" value="InterPro"/>
</dbReference>
<feature type="transmembrane region" description="Helical" evidence="4">
    <location>
        <begin position="133"/>
        <end position="154"/>
    </location>
</feature>
<keyword evidence="3" id="KW-0238">DNA-binding</keyword>
<keyword evidence="1" id="KW-0547">Nucleotide-binding</keyword>
<keyword evidence="7" id="KW-1185">Reference proteome</keyword>
<keyword evidence="2" id="KW-0067">ATP-binding</keyword>
<dbReference type="GO" id="GO:0005829">
    <property type="term" value="C:cytosol"/>
    <property type="evidence" value="ECO:0007669"/>
    <property type="project" value="TreeGrafter"/>
</dbReference>
<dbReference type="AlphaFoldDB" id="A0A1J0GL70"/>
<accession>A0A1J0GL70</accession>
<dbReference type="Gene3D" id="3.40.50.300">
    <property type="entry name" value="P-loop containing nucleotide triphosphate hydrolases"/>
    <property type="match status" value="1"/>
</dbReference>
<feature type="domain" description="DNA mismatch repair proteins mutS family" evidence="5">
    <location>
        <begin position="328"/>
        <end position="514"/>
    </location>
</feature>
<dbReference type="Proteomes" id="UP000182569">
    <property type="component" value="Chromosome"/>
</dbReference>
<dbReference type="SMART" id="SM00534">
    <property type="entry name" value="MUTSac"/>
    <property type="match status" value="1"/>
</dbReference>
<dbReference type="GO" id="GO:0140664">
    <property type="term" value="F:ATP-dependent DNA damage sensor activity"/>
    <property type="evidence" value="ECO:0007669"/>
    <property type="project" value="InterPro"/>
</dbReference>
<protein>
    <submittedName>
        <fullName evidence="6">DNA mismatch repair protein MutS</fullName>
    </submittedName>
</protein>
<evidence type="ECO:0000256" key="1">
    <source>
        <dbReference type="ARBA" id="ARBA00022741"/>
    </source>
</evidence>
<evidence type="ECO:0000256" key="3">
    <source>
        <dbReference type="ARBA" id="ARBA00023125"/>
    </source>
</evidence>
<evidence type="ECO:0000313" key="7">
    <source>
        <dbReference type="Proteomes" id="UP000182569"/>
    </source>
</evidence>
<keyword evidence="4" id="KW-0472">Membrane</keyword>
<evidence type="ECO:0000256" key="2">
    <source>
        <dbReference type="ARBA" id="ARBA00022840"/>
    </source>
</evidence>
<dbReference type="KEGG" id="ceu:A7L45_19525"/>
<dbReference type="GO" id="GO:0030983">
    <property type="term" value="F:mismatched DNA binding"/>
    <property type="evidence" value="ECO:0007669"/>
    <property type="project" value="InterPro"/>
</dbReference>
<dbReference type="InterPro" id="IPR027417">
    <property type="entry name" value="P-loop_NTPase"/>
</dbReference>
<dbReference type="SUPFAM" id="SSF48334">
    <property type="entry name" value="DNA repair protein MutS, domain III"/>
    <property type="match status" value="1"/>
</dbReference>
<dbReference type="EMBL" id="CP015756">
    <property type="protein sequence ID" value="APC42089.1"/>
    <property type="molecule type" value="Genomic_DNA"/>
</dbReference>
<reference evidence="7" key="1">
    <citation type="journal article" date="2016" name="Front. Microbiol.">
        <title>Complete Genome Sequence of Clostridium estertheticum DSM 8809, a Microbe Identified in Spoiled Vacuum Packed Beef.</title>
        <authorList>
            <person name="Yu Z."/>
            <person name="Gunn L."/>
            <person name="Brennan E."/>
            <person name="Reid R."/>
            <person name="Wall P.G."/>
            <person name="Gaora O.P."/>
            <person name="Hurley D."/>
            <person name="Bolton D."/>
            <person name="Fanning S."/>
        </authorList>
    </citation>
    <scope>NUCLEOTIDE SEQUENCE [LARGE SCALE GENOMIC DNA]</scope>
    <source>
        <strain evidence="7">DSM 8809</strain>
    </source>
</reference>
<dbReference type="OrthoDB" id="9802448at2"/>
<sequence length="518" mass="59409">MINKYLGSIRKDYNKDADKTRNIDKAKKFFTMRERSEYTLDDQTWDDLDMNKVYEKLDRSYSSPGEASLYSMLRNPLMKEDKLKERGKLIQSIKENTKLRETLQCIFFELNSDTKNSFLDMIETDLIINKTKYYVYSILGKVIPAIAILLAIFASPKYMILLFAIGSINMIINSTEVRAIKSNGIFYLQKNIKAAKKIASINDKEIVYYKDKIKTLLKGMKDIDLSTKTIGIINMWGGVFEFISVIFLLEETTYYSISHKIKREKERLMDLYYIVGELEALISISGYEHNLKEQCTKPKFTKTISLNIKDGVHPLIENAVPNSINIKKGGIVLTGTNMAGKSTFLRMMGVNIILAQSFNFALAKDYEAPFFNIVSSISPNDDLTKGKSFFMAEVESIQRIIKALEKDAPVFCPIDEIFRGTNPIEKISMSAAILTYINNGKSISIVATHDRELVDILKENYEFYYFSEKVDNHKGLSFDYKIKKGVSQTRNAIKLLEYMHYPKAITDAAYKRAETIEK</sequence>
<keyword evidence="4" id="KW-1133">Transmembrane helix</keyword>
<dbReference type="RefSeq" id="WP_071614380.1">
    <property type="nucleotide sequence ID" value="NZ_CP015756.1"/>
</dbReference>
<organism evidence="6 7">
    <name type="scientific">Clostridium estertheticum subsp. estertheticum</name>
    <dbReference type="NCBI Taxonomy" id="1552"/>
    <lineage>
        <taxon>Bacteria</taxon>
        <taxon>Bacillati</taxon>
        <taxon>Bacillota</taxon>
        <taxon>Clostridia</taxon>
        <taxon>Eubacteriales</taxon>
        <taxon>Clostridiaceae</taxon>
        <taxon>Clostridium</taxon>
    </lineage>
</organism>
<dbReference type="InterPro" id="IPR036187">
    <property type="entry name" value="DNA_mismatch_repair_MutS_sf"/>
</dbReference>
<evidence type="ECO:0000313" key="6">
    <source>
        <dbReference type="EMBL" id="APC42089.1"/>
    </source>
</evidence>
<proteinExistence type="predicted"/>
<dbReference type="STRING" id="1552.A7L45_19525"/>
<keyword evidence="4" id="KW-0812">Transmembrane</keyword>